<reference evidence="7 8" key="1">
    <citation type="submission" date="2024-06" db="EMBL/GenBank/DDBJ databases">
        <title>The Natural Products Discovery Center: Release of the First 8490 Sequenced Strains for Exploring Actinobacteria Biosynthetic Diversity.</title>
        <authorList>
            <person name="Kalkreuter E."/>
            <person name="Kautsar S.A."/>
            <person name="Yang D."/>
            <person name="Bader C.D."/>
            <person name="Teijaro C.N."/>
            <person name="Fluegel L."/>
            <person name="Davis C.M."/>
            <person name="Simpson J.R."/>
            <person name="Lauterbach L."/>
            <person name="Steele A.D."/>
            <person name="Gui C."/>
            <person name="Meng S."/>
            <person name="Li G."/>
            <person name="Viehrig K."/>
            <person name="Ye F."/>
            <person name="Su P."/>
            <person name="Kiefer A.F."/>
            <person name="Nichols A."/>
            <person name="Cepeda A.J."/>
            <person name="Yan W."/>
            <person name="Fan B."/>
            <person name="Jiang Y."/>
            <person name="Adhikari A."/>
            <person name="Zheng C.-J."/>
            <person name="Schuster L."/>
            <person name="Cowan T.M."/>
            <person name="Smanski M.J."/>
            <person name="Chevrette M.G."/>
            <person name="De Carvalho L.P.S."/>
            <person name="Shen B."/>
        </authorList>
    </citation>
    <scope>NUCLEOTIDE SEQUENCE [LARGE SCALE GENOMIC DNA]</scope>
    <source>
        <strain evidence="7 8">NPDC000234</strain>
    </source>
</reference>
<dbReference type="SUPFAM" id="SSF88659">
    <property type="entry name" value="Sigma3 and sigma4 domains of RNA polymerase sigma factors"/>
    <property type="match status" value="1"/>
</dbReference>
<dbReference type="InterPro" id="IPR013324">
    <property type="entry name" value="RNA_pol_sigma_r3/r4-like"/>
</dbReference>
<dbReference type="InterPro" id="IPR036388">
    <property type="entry name" value="WH-like_DNA-bd_sf"/>
</dbReference>
<gene>
    <name evidence="7" type="ORF">ABT404_06470</name>
</gene>
<evidence type="ECO:0000256" key="3">
    <source>
        <dbReference type="ARBA" id="ARBA00023082"/>
    </source>
</evidence>
<dbReference type="PANTHER" id="PTHR43133:SF8">
    <property type="entry name" value="RNA POLYMERASE SIGMA FACTOR HI_1459-RELATED"/>
    <property type="match status" value="1"/>
</dbReference>
<keyword evidence="3" id="KW-0731">Sigma factor</keyword>
<dbReference type="Proteomes" id="UP001474181">
    <property type="component" value="Unassembled WGS sequence"/>
</dbReference>
<evidence type="ECO:0000256" key="1">
    <source>
        <dbReference type="ARBA" id="ARBA00010641"/>
    </source>
</evidence>
<dbReference type="InterPro" id="IPR013249">
    <property type="entry name" value="RNA_pol_sigma70_r4_t2"/>
</dbReference>
<evidence type="ECO:0000256" key="4">
    <source>
        <dbReference type="ARBA" id="ARBA00023125"/>
    </source>
</evidence>
<comment type="similarity">
    <text evidence="1">Belongs to the sigma-70 factor family. ECF subfamily.</text>
</comment>
<evidence type="ECO:0000313" key="8">
    <source>
        <dbReference type="Proteomes" id="UP001474181"/>
    </source>
</evidence>
<dbReference type="RefSeq" id="WP_350778031.1">
    <property type="nucleotide sequence ID" value="NZ_JBEPEK010000030.1"/>
</dbReference>
<evidence type="ECO:0000313" key="7">
    <source>
        <dbReference type="EMBL" id="MER7179114.1"/>
    </source>
</evidence>
<feature type="domain" description="RNA polymerase sigma factor 70 region 4 type 2" evidence="6">
    <location>
        <begin position="124"/>
        <end position="174"/>
    </location>
</feature>
<dbReference type="Gene3D" id="1.10.10.10">
    <property type="entry name" value="Winged helix-like DNA-binding domain superfamily/Winged helix DNA-binding domain"/>
    <property type="match status" value="1"/>
</dbReference>
<evidence type="ECO:0000256" key="5">
    <source>
        <dbReference type="ARBA" id="ARBA00023163"/>
    </source>
</evidence>
<sequence>MTIDQPPSPLPTTTEQTLPTLQAPFRRVDFNTFYTQEMSAVTVFLMHQGATAYEAADAAHEAMTKLLPDLWSTLDHPRAWLRITAQRCYWRQTSTRAAPTDPVPDRAGGTCPLATVIVSEFQQTVLDALRQLPPTMRTVMAWDIDGFTYTEIAEALAMTPAAVRQNISRARKRLLTLLGL</sequence>
<dbReference type="EMBL" id="JBEPEK010000030">
    <property type="protein sequence ID" value="MER7179114.1"/>
    <property type="molecule type" value="Genomic_DNA"/>
</dbReference>
<name>A0ABV1WQH9_9ACTN</name>
<keyword evidence="4" id="KW-0238">DNA-binding</keyword>
<accession>A0ABV1WQH9</accession>
<proteinExistence type="inferred from homology"/>
<dbReference type="InterPro" id="IPR039425">
    <property type="entry name" value="RNA_pol_sigma-70-like"/>
</dbReference>
<keyword evidence="5" id="KW-0804">Transcription</keyword>
<organism evidence="7 8">
    <name type="scientific">Streptomyces hyaluromycini</name>
    <dbReference type="NCBI Taxonomy" id="1377993"/>
    <lineage>
        <taxon>Bacteria</taxon>
        <taxon>Bacillati</taxon>
        <taxon>Actinomycetota</taxon>
        <taxon>Actinomycetes</taxon>
        <taxon>Kitasatosporales</taxon>
        <taxon>Streptomycetaceae</taxon>
        <taxon>Streptomyces</taxon>
    </lineage>
</organism>
<dbReference type="Pfam" id="PF08281">
    <property type="entry name" value="Sigma70_r4_2"/>
    <property type="match status" value="1"/>
</dbReference>
<protein>
    <submittedName>
        <fullName evidence="7">Sigma-70 family RNA polymerase sigma factor</fullName>
    </submittedName>
</protein>
<keyword evidence="8" id="KW-1185">Reference proteome</keyword>
<keyword evidence="2" id="KW-0805">Transcription regulation</keyword>
<comment type="caution">
    <text evidence="7">The sequence shown here is derived from an EMBL/GenBank/DDBJ whole genome shotgun (WGS) entry which is preliminary data.</text>
</comment>
<dbReference type="PANTHER" id="PTHR43133">
    <property type="entry name" value="RNA POLYMERASE ECF-TYPE SIGMA FACTO"/>
    <property type="match status" value="1"/>
</dbReference>
<dbReference type="CDD" id="cd06171">
    <property type="entry name" value="Sigma70_r4"/>
    <property type="match status" value="1"/>
</dbReference>
<evidence type="ECO:0000256" key="2">
    <source>
        <dbReference type="ARBA" id="ARBA00023015"/>
    </source>
</evidence>
<evidence type="ECO:0000259" key="6">
    <source>
        <dbReference type="Pfam" id="PF08281"/>
    </source>
</evidence>